<keyword evidence="2" id="KW-1185">Reference proteome</keyword>
<accession>A0A511N187</accession>
<dbReference type="Proteomes" id="UP000321306">
    <property type="component" value="Unassembled WGS sequence"/>
</dbReference>
<evidence type="ECO:0000313" key="1">
    <source>
        <dbReference type="EMBL" id="GEM46211.1"/>
    </source>
</evidence>
<dbReference type="Gene3D" id="3.30.530.20">
    <property type="match status" value="1"/>
</dbReference>
<comment type="caution">
    <text evidence="1">The sequence shown here is derived from an EMBL/GenBank/DDBJ whole genome shotgun (WGS) entry which is preliminary data.</text>
</comment>
<evidence type="ECO:0008006" key="3">
    <source>
        <dbReference type="Google" id="ProtNLM"/>
    </source>
</evidence>
<dbReference type="InterPro" id="IPR023393">
    <property type="entry name" value="START-like_dom_sf"/>
</dbReference>
<proteinExistence type="predicted"/>
<sequence length="158" mass="17921">MHICTFKAQTHTTAQALWTLWTQSKHWPAWDTNLQEVTLDGAFKQGGTGTLVYQDGTRRTFTVIKLQVLESLVICISYARGTEVLVKRDLRQEGEVLHFEQDVTLSGTFLTKMMMGGHREILRDAARQQMQRTLDLLEGQRKPVGESSAYASTRQVGH</sequence>
<evidence type="ECO:0000313" key="2">
    <source>
        <dbReference type="Proteomes" id="UP000321306"/>
    </source>
</evidence>
<dbReference type="OrthoDB" id="9810827at2"/>
<dbReference type="SUPFAM" id="SSF55961">
    <property type="entry name" value="Bet v1-like"/>
    <property type="match status" value="1"/>
</dbReference>
<dbReference type="AlphaFoldDB" id="A0A511N187"/>
<reference evidence="1 2" key="1">
    <citation type="submission" date="2019-07" db="EMBL/GenBank/DDBJ databases">
        <title>Whole genome shotgun sequence of Deinococcus cellulosilyticus NBRC 106333.</title>
        <authorList>
            <person name="Hosoyama A."/>
            <person name="Uohara A."/>
            <person name="Ohji S."/>
            <person name="Ichikawa N."/>
        </authorList>
    </citation>
    <scope>NUCLEOTIDE SEQUENCE [LARGE SCALE GENOMIC DNA]</scope>
    <source>
        <strain evidence="1 2">NBRC 106333</strain>
    </source>
</reference>
<dbReference type="EMBL" id="BJXB01000007">
    <property type="protein sequence ID" value="GEM46211.1"/>
    <property type="molecule type" value="Genomic_DNA"/>
</dbReference>
<protein>
    <recommendedName>
        <fullName evidence="3">Polyketide cyclase</fullName>
    </recommendedName>
</protein>
<name>A0A511N187_DEIC1</name>
<gene>
    <name evidence="1" type="ORF">DC3_18460</name>
</gene>
<organism evidence="1 2">
    <name type="scientific">Deinococcus cellulosilyticus (strain DSM 18568 / NBRC 106333 / KACC 11606 / 5516J-15)</name>
    <dbReference type="NCBI Taxonomy" id="1223518"/>
    <lineage>
        <taxon>Bacteria</taxon>
        <taxon>Thermotogati</taxon>
        <taxon>Deinococcota</taxon>
        <taxon>Deinococci</taxon>
        <taxon>Deinococcales</taxon>
        <taxon>Deinococcaceae</taxon>
        <taxon>Deinococcus</taxon>
    </lineage>
</organism>
<dbReference type="RefSeq" id="WP_146884036.1">
    <property type="nucleotide sequence ID" value="NZ_BJXB01000007.1"/>
</dbReference>